<dbReference type="EMBL" id="LFDV01000002">
    <property type="protein sequence ID" value="KTB48463.1"/>
    <property type="molecule type" value="Genomic_DNA"/>
</dbReference>
<dbReference type="PROSITE" id="PS51371">
    <property type="entry name" value="CBS"/>
    <property type="match status" value="2"/>
</dbReference>
<keyword evidence="4 14" id="KW-0645">Protease</keyword>
<dbReference type="GO" id="GO:0008237">
    <property type="term" value="F:metallopeptidase activity"/>
    <property type="evidence" value="ECO:0007669"/>
    <property type="project" value="UniProtKB-UniRule"/>
</dbReference>
<dbReference type="InterPro" id="IPR008915">
    <property type="entry name" value="Peptidase_M50"/>
</dbReference>
<keyword evidence="11 14" id="KW-0482">Metalloprotease</keyword>
<dbReference type="AlphaFoldDB" id="A0A0W0GIR2"/>
<organism evidence="19 20">
    <name type="scientific">Dehalogenimonas alkenigignens</name>
    <dbReference type="NCBI Taxonomy" id="1217799"/>
    <lineage>
        <taxon>Bacteria</taxon>
        <taxon>Bacillati</taxon>
        <taxon>Chloroflexota</taxon>
        <taxon>Dehalococcoidia</taxon>
        <taxon>Dehalococcoidales</taxon>
        <taxon>Dehalococcoidaceae</taxon>
        <taxon>Dehalogenimonas</taxon>
    </lineage>
</organism>
<evidence type="ECO:0000256" key="2">
    <source>
        <dbReference type="ARBA" id="ARBA00007931"/>
    </source>
</evidence>
<dbReference type="PANTHER" id="PTHR39188:SF3">
    <property type="entry name" value="STAGE IV SPORULATION PROTEIN FB"/>
    <property type="match status" value="1"/>
</dbReference>
<keyword evidence="10 14" id="KW-1133">Transmembrane helix</keyword>
<evidence type="ECO:0000256" key="3">
    <source>
        <dbReference type="ARBA" id="ARBA00022475"/>
    </source>
</evidence>
<evidence type="ECO:0000256" key="14">
    <source>
        <dbReference type="PIRNR" id="PIRNR006404"/>
    </source>
</evidence>
<evidence type="ECO:0000256" key="13">
    <source>
        <dbReference type="ARBA" id="ARBA00023136"/>
    </source>
</evidence>
<gene>
    <name evidence="19" type="ORF">DEALK_13090</name>
</gene>
<feature type="domain" description="CBS" evidence="18">
    <location>
        <begin position="311"/>
        <end position="368"/>
    </location>
</feature>
<dbReference type="OrthoDB" id="9800627at2"/>
<dbReference type="PATRIC" id="fig|1217799.6.peg.1354"/>
<evidence type="ECO:0000313" key="19">
    <source>
        <dbReference type="EMBL" id="KTB48463.1"/>
    </source>
</evidence>
<feature type="binding site" evidence="16">
    <location>
        <position position="164"/>
    </location>
    <ligand>
        <name>Zn(2+)</name>
        <dbReference type="ChEBI" id="CHEBI:29105"/>
        <note>catalytic</note>
    </ligand>
</feature>
<feature type="transmembrane region" description="Helical" evidence="14">
    <location>
        <begin position="140"/>
        <end position="163"/>
    </location>
</feature>
<keyword evidence="3 14" id="KW-1003">Cell membrane</keyword>
<feature type="transmembrane region" description="Helical" evidence="14">
    <location>
        <begin position="47"/>
        <end position="67"/>
    </location>
</feature>
<dbReference type="Pfam" id="PF02163">
    <property type="entry name" value="Peptidase_M50"/>
    <property type="match status" value="2"/>
</dbReference>
<evidence type="ECO:0000256" key="6">
    <source>
        <dbReference type="ARBA" id="ARBA00022723"/>
    </source>
</evidence>
<feature type="active site" evidence="15">
    <location>
        <position position="68"/>
    </location>
</feature>
<evidence type="ECO:0000256" key="15">
    <source>
        <dbReference type="PIRSR" id="PIRSR006404-1"/>
    </source>
</evidence>
<evidence type="ECO:0000256" key="12">
    <source>
        <dbReference type="ARBA" id="ARBA00023122"/>
    </source>
</evidence>
<keyword evidence="8 14" id="KW-0378">Hydrolase</keyword>
<reference evidence="19 20" key="1">
    <citation type="submission" date="2015-06" db="EMBL/GenBank/DDBJ databases">
        <title>Genome sequence of the organohalide-respiring Dehalogenimonas alkenigignens type strain (IP3-3T).</title>
        <authorList>
            <person name="Key T.A."/>
            <person name="Richmond D.P."/>
            <person name="Bowman K.S."/>
            <person name="Cho Y.-J."/>
            <person name="Chun J."/>
            <person name="da Costa M.S."/>
            <person name="Rainey F.A."/>
            <person name="Moe W.M."/>
        </authorList>
    </citation>
    <scope>NUCLEOTIDE SEQUENCE [LARGE SCALE GENOMIC DNA]</scope>
    <source>
        <strain evidence="19 20">IP3-3</strain>
    </source>
</reference>
<evidence type="ECO:0000256" key="8">
    <source>
        <dbReference type="ARBA" id="ARBA00022801"/>
    </source>
</evidence>
<dbReference type="RefSeq" id="WP_058439442.1">
    <property type="nucleotide sequence ID" value="NZ_KQ758903.1"/>
</dbReference>
<evidence type="ECO:0000259" key="18">
    <source>
        <dbReference type="PROSITE" id="PS51371"/>
    </source>
</evidence>
<dbReference type="PANTHER" id="PTHR39188">
    <property type="entry name" value="MEMBRANE-ASSOCIATED ZINC METALLOPROTEASE M50B"/>
    <property type="match status" value="1"/>
</dbReference>
<keyword evidence="5 14" id="KW-0812">Transmembrane</keyword>
<accession>A0A0W0GIR2</accession>
<evidence type="ECO:0000313" key="20">
    <source>
        <dbReference type="Proteomes" id="UP000053947"/>
    </source>
</evidence>
<proteinExistence type="inferred from homology"/>
<feature type="binding site" evidence="16">
    <location>
        <position position="67"/>
    </location>
    <ligand>
        <name>Zn(2+)</name>
        <dbReference type="ChEBI" id="CHEBI:29105"/>
        <note>catalytic</note>
    </ligand>
</feature>
<keyword evidence="20" id="KW-1185">Reference proteome</keyword>
<feature type="transmembrane region" description="Helical" evidence="14">
    <location>
        <begin position="21"/>
        <end position="41"/>
    </location>
</feature>
<evidence type="ECO:0000256" key="16">
    <source>
        <dbReference type="PIRSR" id="PIRSR006404-2"/>
    </source>
</evidence>
<dbReference type="Gene3D" id="3.10.580.10">
    <property type="entry name" value="CBS-domain"/>
    <property type="match status" value="1"/>
</dbReference>
<keyword evidence="6 14" id="KW-0479">Metal-binding</keyword>
<feature type="domain" description="CBS" evidence="18">
    <location>
        <begin position="248"/>
        <end position="304"/>
    </location>
</feature>
<keyword evidence="13 14" id="KW-0472">Membrane</keyword>
<dbReference type="SMART" id="SM00116">
    <property type="entry name" value="CBS"/>
    <property type="match status" value="2"/>
</dbReference>
<dbReference type="InterPro" id="IPR000644">
    <property type="entry name" value="CBS_dom"/>
</dbReference>
<dbReference type="SUPFAM" id="SSF54631">
    <property type="entry name" value="CBS-domain pair"/>
    <property type="match status" value="1"/>
</dbReference>
<comment type="subcellular location">
    <subcellularLocation>
        <location evidence="1 14">Cell membrane</location>
        <topology evidence="1 14">Multi-pass membrane protein</topology>
    </subcellularLocation>
</comment>
<protein>
    <recommendedName>
        <fullName evidence="14">Zinc metalloprotease</fullName>
    </recommendedName>
</protein>
<feature type="transmembrane region" description="Helical" evidence="14">
    <location>
        <begin position="184"/>
        <end position="207"/>
    </location>
</feature>
<dbReference type="GO" id="GO:0006508">
    <property type="term" value="P:proteolysis"/>
    <property type="evidence" value="ECO:0007669"/>
    <property type="project" value="UniProtKB-KW"/>
</dbReference>
<comment type="similarity">
    <text evidence="2 14">Belongs to the peptidase M50B family.</text>
</comment>
<name>A0A0W0GIR2_9CHLR</name>
<evidence type="ECO:0000256" key="7">
    <source>
        <dbReference type="ARBA" id="ARBA00022737"/>
    </source>
</evidence>
<keyword evidence="12 17" id="KW-0129">CBS domain</keyword>
<evidence type="ECO:0000256" key="11">
    <source>
        <dbReference type="ARBA" id="ARBA00023049"/>
    </source>
</evidence>
<dbReference type="GO" id="GO:0005886">
    <property type="term" value="C:plasma membrane"/>
    <property type="evidence" value="ECO:0007669"/>
    <property type="project" value="UniProtKB-SubCell"/>
</dbReference>
<dbReference type="Pfam" id="PF00571">
    <property type="entry name" value="CBS"/>
    <property type="match status" value="2"/>
</dbReference>
<evidence type="ECO:0000256" key="17">
    <source>
        <dbReference type="PROSITE-ProRule" id="PRU00703"/>
    </source>
</evidence>
<keyword evidence="7" id="KW-0677">Repeat</keyword>
<feature type="transmembrane region" description="Helical" evidence="14">
    <location>
        <begin position="107"/>
        <end position="128"/>
    </location>
</feature>
<dbReference type="GO" id="GO:0046872">
    <property type="term" value="F:metal ion binding"/>
    <property type="evidence" value="ECO:0007669"/>
    <property type="project" value="UniProtKB-UniRule"/>
</dbReference>
<evidence type="ECO:0000256" key="5">
    <source>
        <dbReference type="ARBA" id="ARBA00022692"/>
    </source>
</evidence>
<dbReference type="CDD" id="cd06164">
    <property type="entry name" value="S2P-M50_SpoIVFB_CBS"/>
    <property type="match status" value="1"/>
</dbReference>
<dbReference type="Proteomes" id="UP000053947">
    <property type="component" value="Unassembled WGS sequence"/>
</dbReference>
<dbReference type="STRING" id="1217799.DEALK_13090"/>
<sequence>MRSSFKIGRILGIEIGIHVSWLLIFAFLTWSLAASYFPSILPEESPATYWLLGAASSLSLFASVLAHELGHSVVARRNGIPVKDITLFIFGGASNISKEADTPGAEFRMAVTGPLISFALAAIFYFAYSAGGPVETALSAVTLYLAQINLILGIFNLLPGFPLDGGRVFRSLVWKITGNVTKATRIAASTGQVIAYLFIFGGIALAFNVGISGLWLALIGWFLASAASASYQQSLLSEVLKGIKVSQVARLDLHTIAPTLTVESALNEMLEKRQRAFPVVEGSRMIGLLSMTDIKRSPRHTWSSETVSSILTPMNEVKTVSPDDDLAAALELMQGGGFNQLPVLEGGALRGMLSRADLLNYIQIKQELGR</sequence>
<dbReference type="InterPro" id="IPR046342">
    <property type="entry name" value="CBS_dom_sf"/>
</dbReference>
<evidence type="ECO:0000256" key="1">
    <source>
        <dbReference type="ARBA" id="ARBA00004651"/>
    </source>
</evidence>
<evidence type="ECO:0000256" key="9">
    <source>
        <dbReference type="ARBA" id="ARBA00022833"/>
    </source>
</evidence>
<dbReference type="PIRSF" id="PIRSF006404">
    <property type="entry name" value="UCP006404_Pept_M50_CBS"/>
    <property type="match status" value="1"/>
</dbReference>
<evidence type="ECO:0000256" key="10">
    <source>
        <dbReference type="ARBA" id="ARBA00022989"/>
    </source>
</evidence>
<comment type="caution">
    <text evidence="19">The sequence shown here is derived from an EMBL/GenBank/DDBJ whole genome shotgun (WGS) entry which is preliminary data.</text>
</comment>
<dbReference type="InterPro" id="IPR016483">
    <property type="entry name" value="UCP006404_Pept_M50_CBS"/>
</dbReference>
<comment type="cofactor">
    <cofactor evidence="14 16">
        <name>Zn(2+)</name>
        <dbReference type="ChEBI" id="CHEBI:29105"/>
    </cofactor>
    <text evidence="14 16">Binds 1 zinc ion per subunit.</text>
</comment>
<evidence type="ECO:0000256" key="4">
    <source>
        <dbReference type="ARBA" id="ARBA00022670"/>
    </source>
</evidence>
<feature type="binding site" evidence="16">
    <location>
        <position position="71"/>
    </location>
    <ligand>
        <name>Zn(2+)</name>
        <dbReference type="ChEBI" id="CHEBI:29105"/>
        <note>catalytic</note>
    </ligand>
</feature>
<keyword evidence="9 14" id="KW-0862">Zinc</keyword>